<gene>
    <name evidence="1" type="ORF">DY130_07335</name>
</gene>
<comment type="caution">
    <text evidence="1">The sequence shown here is derived from an EMBL/GenBank/DDBJ whole genome shotgun (WGS) entry which is preliminary data.</text>
</comment>
<dbReference type="RefSeq" id="WP_140936342.1">
    <property type="nucleotide sequence ID" value="NZ_QUBE01000007.1"/>
</dbReference>
<dbReference type="EMBL" id="QUBG01000013">
    <property type="protein sequence ID" value="TPR42399.1"/>
    <property type="molecule type" value="Genomic_DNA"/>
</dbReference>
<reference evidence="1" key="1">
    <citation type="submission" date="2018-08" db="EMBL/GenBank/DDBJ databases">
        <title>Comparative genomics of wild bee and flower associated Lactobacillus reveals potential adaptation to the bee host.</title>
        <authorList>
            <person name="Vuong H.Q."/>
            <person name="Mcfrederick Q.S."/>
        </authorList>
    </citation>
    <scope>NUCLEOTIDE SEQUENCE</scope>
    <source>
        <strain evidence="1">HV_63</strain>
    </source>
</reference>
<evidence type="ECO:0000313" key="1">
    <source>
        <dbReference type="EMBL" id="TPR42399.1"/>
    </source>
</evidence>
<sequence>MDINKLNSNKYSKYSFQVDKISIIKKDKKHIPIILVKNFMRENELIAENIIIPYTKAILQLNELKTEDKITLEAKSQKWYINSENEYNLEIGISLIKIKNCNLEKFNKVKRNNTPKQTNIMLGKIMFDNKKDFFDDDEYESIVNKYLEWKKDNNVNNNHNKKTRVELNKRYNFKGKFRNIYITKLRNGNYSIKINFIGLRLDNNIYLNGKTQLSYTQGFKSIGELKKWEMVSFDATVKEINTFKKGKIKNKYKLSYPRNIKTLKNRTRKPIPKYNKEIVNKVYKHKLYNQKGSSSFH</sequence>
<name>A0A9Q8ILH9_9LACO</name>
<accession>A0A9Q8ILH9</accession>
<evidence type="ECO:0000313" key="2">
    <source>
        <dbReference type="Proteomes" id="UP000784700"/>
    </source>
</evidence>
<proteinExistence type="predicted"/>
<dbReference type="AlphaFoldDB" id="A0A9Q8ILH9"/>
<dbReference type="Proteomes" id="UP000784700">
    <property type="component" value="Unassembled WGS sequence"/>
</dbReference>
<organism evidence="1 2">
    <name type="scientific">Apilactobacillus micheneri</name>
    <dbReference type="NCBI Taxonomy" id="1899430"/>
    <lineage>
        <taxon>Bacteria</taxon>
        <taxon>Bacillati</taxon>
        <taxon>Bacillota</taxon>
        <taxon>Bacilli</taxon>
        <taxon>Lactobacillales</taxon>
        <taxon>Lactobacillaceae</taxon>
        <taxon>Apilactobacillus</taxon>
    </lineage>
</organism>
<protein>
    <submittedName>
        <fullName evidence="1">Uncharacterized protein</fullName>
    </submittedName>
</protein>